<keyword evidence="1" id="KW-0472">Membrane</keyword>
<feature type="transmembrane region" description="Helical" evidence="1">
    <location>
        <begin position="6"/>
        <end position="26"/>
    </location>
</feature>
<organism evidence="2 3">
    <name type="scientific">Candidatus Woesebacteria bacterium RIFCSPHIGHO2_01_FULL_44_21</name>
    <dbReference type="NCBI Taxonomy" id="1802503"/>
    <lineage>
        <taxon>Bacteria</taxon>
        <taxon>Candidatus Woeseibacteriota</taxon>
    </lineage>
</organism>
<feature type="transmembrane region" description="Helical" evidence="1">
    <location>
        <begin position="38"/>
        <end position="56"/>
    </location>
</feature>
<proteinExistence type="predicted"/>
<sequence>MLLLIHIAGALGMFGLGVIAVFGALTNRINNPRFIMRIFAGGFVFEAVTGIFLAISQSASLGSTCIKLGLYLVFFVVVELVLLLHPKRAWKFL</sequence>
<dbReference type="EMBL" id="MGGP01000018">
    <property type="protein sequence ID" value="OGM32054.1"/>
    <property type="molecule type" value="Genomic_DNA"/>
</dbReference>
<evidence type="ECO:0000313" key="2">
    <source>
        <dbReference type="EMBL" id="OGM32054.1"/>
    </source>
</evidence>
<reference evidence="2 3" key="1">
    <citation type="journal article" date="2016" name="Nat. Commun.">
        <title>Thousands of microbial genomes shed light on interconnected biogeochemical processes in an aquifer system.</title>
        <authorList>
            <person name="Anantharaman K."/>
            <person name="Brown C.T."/>
            <person name="Hug L.A."/>
            <person name="Sharon I."/>
            <person name="Castelle C.J."/>
            <person name="Probst A.J."/>
            <person name="Thomas B.C."/>
            <person name="Singh A."/>
            <person name="Wilkins M.J."/>
            <person name="Karaoz U."/>
            <person name="Brodie E.L."/>
            <person name="Williams K.H."/>
            <person name="Hubbard S.S."/>
            <person name="Banfield J.F."/>
        </authorList>
    </citation>
    <scope>NUCLEOTIDE SEQUENCE [LARGE SCALE GENOMIC DNA]</scope>
</reference>
<name>A0A1F7YY01_9BACT</name>
<accession>A0A1F7YY01</accession>
<protein>
    <submittedName>
        <fullName evidence="2">Uncharacterized protein</fullName>
    </submittedName>
</protein>
<feature type="transmembrane region" description="Helical" evidence="1">
    <location>
        <begin position="68"/>
        <end position="85"/>
    </location>
</feature>
<comment type="caution">
    <text evidence="2">The sequence shown here is derived from an EMBL/GenBank/DDBJ whole genome shotgun (WGS) entry which is preliminary data.</text>
</comment>
<dbReference type="Proteomes" id="UP000178870">
    <property type="component" value="Unassembled WGS sequence"/>
</dbReference>
<keyword evidence="1" id="KW-0812">Transmembrane</keyword>
<keyword evidence="1" id="KW-1133">Transmembrane helix</keyword>
<evidence type="ECO:0000256" key="1">
    <source>
        <dbReference type="SAM" id="Phobius"/>
    </source>
</evidence>
<evidence type="ECO:0000313" key="3">
    <source>
        <dbReference type="Proteomes" id="UP000178870"/>
    </source>
</evidence>
<gene>
    <name evidence="2" type="ORF">A2803_00610</name>
</gene>
<dbReference type="AlphaFoldDB" id="A0A1F7YY01"/>